<evidence type="ECO:0000256" key="1">
    <source>
        <dbReference type="SAM" id="SignalP"/>
    </source>
</evidence>
<keyword evidence="1" id="KW-0732">Signal</keyword>
<dbReference type="Pfam" id="PF25976">
    <property type="entry name" value="LpqB_N"/>
    <property type="match status" value="1"/>
</dbReference>
<organism evidence="3 4">
    <name type="scientific">Tenggerimyces flavus</name>
    <dbReference type="NCBI Taxonomy" id="1708749"/>
    <lineage>
        <taxon>Bacteria</taxon>
        <taxon>Bacillati</taxon>
        <taxon>Actinomycetota</taxon>
        <taxon>Actinomycetes</taxon>
        <taxon>Propionibacteriales</taxon>
        <taxon>Nocardioidaceae</taxon>
        <taxon>Tenggerimyces</taxon>
    </lineage>
</organism>
<dbReference type="EMBL" id="JBHRZH010000051">
    <property type="protein sequence ID" value="MFC3766305.1"/>
    <property type="molecule type" value="Genomic_DNA"/>
</dbReference>
<dbReference type="Pfam" id="PF10647">
    <property type="entry name" value="Gmad1"/>
    <property type="match status" value="1"/>
</dbReference>
<dbReference type="InterPro" id="IPR018910">
    <property type="entry name" value="LpqB_C"/>
</dbReference>
<dbReference type="InterPro" id="IPR059026">
    <property type="entry name" value="LpqB_N"/>
</dbReference>
<dbReference type="SMART" id="SM00909">
    <property type="entry name" value="Germane"/>
    <property type="match status" value="1"/>
</dbReference>
<dbReference type="RefSeq" id="WP_205117926.1">
    <property type="nucleotide sequence ID" value="NZ_JAFBCM010000001.1"/>
</dbReference>
<evidence type="ECO:0000259" key="2">
    <source>
        <dbReference type="SMART" id="SM00909"/>
    </source>
</evidence>
<comment type="caution">
    <text evidence="3">The sequence shown here is derived from an EMBL/GenBank/DDBJ whole genome shotgun (WGS) entry which is preliminary data.</text>
</comment>
<name>A0ABV7YR16_9ACTN</name>
<feature type="domain" description="GerMN" evidence="2">
    <location>
        <begin position="197"/>
        <end position="287"/>
    </location>
</feature>
<evidence type="ECO:0000313" key="3">
    <source>
        <dbReference type="EMBL" id="MFC3766305.1"/>
    </source>
</evidence>
<keyword evidence="4" id="KW-1185">Reference proteome</keyword>
<evidence type="ECO:0000313" key="4">
    <source>
        <dbReference type="Proteomes" id="UP001595699"/>
    </source>
</evidence>
<reference evidence="4" key="1">
    <citation type="journal article" date="2019" name="Int. J. Syst. Evol. Microbiol.">
        <title>The Global Catalogue of Microorganisms (GCM) 10K type strain sequencing project: providing services to taxonomists for standard genome sequencing and annotation.</title>
        <authorList>
            <consortium name="The Broad Institute Genomics Platform"/>
            <consortium name="The Broad Institute Genome Sequencing Center for Infectious Disease"/>
            <person name="Wu L."/>
            <person name="Ma J."/>
        </authorList>
    </citation>
    <scope>NUCLEOTIDE SEQUENCE [LARGE SCALE GENOMIC DNA]</scope>
    <source>
        <strain evidence="4">CGMCC 4.7241</strain>
    </source>
</reference>
<dbReference type="PROSITE" id="PS51257">
    <property type="entry name" value="PROKAR_LIPOPROTEIN"/>
    <property type="match status" value="1"/>
</dbReference>
<protein>
    <submittedName>
        <fullName evidence="3">LpqB family beta-propeller domain-containing protein</fullName>
    </submittedName>
</protein>
<dbReference type="Pfam" id="PF10646">
    <property type="entry name" value="Germane"/>
    <property type="match status" value="1"/>
</dbReference>
<feature type="chain" id="PRO_5046752256" evidence="1">
    <location>
        <begin position="19"/>
        <end position="598"/>
    </location>
</feature>
<dbReference type="InterPro" id="IPR019606">
    <property type="entry name" value="GerMN"/>
</dbReference>
<gene>
    <name evidence="3" type="ORF">ACFOUW_36135</name>
</gene>
<dbReference type="Proteomes" id="UP001595699">
    <property type="component" value="Unassembled WGS sequence"/>
</dbReference>
<proteinExistence type="predicted"/>
<sequence length="598" mass="64905">MRRLLVGLVAVVALTGCAALPMDREVRSAPVDLQQGDDELIPAAPEGPRAGDTPEQILEGFLAAMATYQRDFPVAREFLVPSERALWRPTDLRVHESSVPRPFDAKTNSLRMQTGWIGTVGADGGWTPAARDAQVGYDFKFVQAGKEWRIANPPNFLLISDASFKAEYLRYDTYFWDSSDDYLVPDPVYLPFRGNVVTMLVQAVLDGPTAWMKPAVRTAIPRGTRLTTQSVPVVDDQASIDLDGIPPDLSYNERRLIANQLSWTLRQVPDLKQLQLLSQHEPLQVVKDQPGSSVQALDAASNDRAEDGTFSTNAYALRDGRVVQVTAISTAPALGRLGNGQVQVGSMAVSPVPVSFTPAGGQDTAYADRYVVVSPNGREVLLVNPRLDKEAKSPTSALNYNAPPELIYTGQRVLEPSWDREGLAWLVDRRSDGTRIVALDPIQGKGKPMVVKAPALLTRGLQAFKVSRDGIRIAALVRIDGHNRLMMGWISRTGTPQIGGIRELPLDLTDLSDLAWSSVDQVAVLGRDATGVPAVGRVSMDGRLVETTPPPGTAEPKSIAAAPGLPLLMGATDGSLYREDREVRWVLVDRGASPVYPG</sequence>
<accession>A0ABV7YR16</accession>
<feature type="signal peptide" evidence="1">
    <location>
        <begin position="1"/>
        <end position="18"/>
    </location>
</feature>